<proteinExistence type="predicted"/>
<dbReference type="AlphaFoldDB" id="A0A0D6XSL4"/>
<dbReference type="Proteomes" id="UP000254100">
    <property type="component" value="Unassembled WGS sequence"/>
</dbReference>
<feature type="transmembrane region" description="Helical" evidence="1">
    <location>
        <begin position="89"/>
        <end position="107"/>
    </location>
</feature>
<dbReference type="STRING" id="569857.TP70_04945"/>
<dbReference type="RefSeq" id="WP_044359872.1">
    <property type="nucleotide sequence ID" value="NZ_JXWY01000033.1"/>
</dbReference>
<dbReference type="OrthoDB" id="7870017at2"/>
<keyword evidence="1" id="KW-0812">Transmembrane</keyword>
<feature type="transmembrane region" description="Helical" evidence="1">
    <location>
        <begin position="63"/>
        <end position="84"/>
    </location>
</feature>
<dbReference type="Pfam" id="PF05437">
    <property type="entry name" value="AzlD"/>
    <property type="match status" value="1"/>
</dbReference>
<dbReference type="EMBL" id="JXWY01000033">
    <property type="protein sequence ID" value="KIX90828.1"/>
    <property type="molecule type" value="Genomic_DNA"/>
</dbReference>
<reference evidence="3 5" key="2">
    <citation type="submission" date="2018-06" db="EMBL/GenBank/DDBJ databases">
        <authorList>
            <consortium name="Pathogen Informatics"/>
            <person name="Doyle S."/>
        </authorList>
    </citation>
    <scope>NUCLEOTIDE SEQUENCE [LARGE SCALE GENOMIC DNA]</scope>
    <source>
        <strain evidence="3 5">NCTC13832</strain>
    </source>
</reference>
<organism evidence="3 5">
    <name type="scientific">Staphylococcus microti</name>
    <dbReference type="NCBI Taxonomy" id="569857"/>
    <lineage>
        <taxon>Bacteria</taxon>
        <taxon>Bacillati</taxon>
        <taxon>Bacillota</taxon>
        <taxon>Bacilli</taxon>
        <taxon>Bacillales</taxon>
        <taxon>Staphylococcaceae</taxon>
        <taxon>Staphylococcus</taxon>
    </lineage>
</organism>
<evidence type="ECO:0000313" key="2">
    <source>
        <dbReference type="EMBL" id="KIX90828.1"/>
    </source>
</evidence>
<evidence type="ECO:0000313" key="3">
    <source>
        <dbReference type="EMBL" id="SUM56387.1"/>
    </source>
</evidence>
<name>A0A0D6XSL4_9STAP</name>
<keyword evidence="4" id="KW-1185">Reference proteome</keyword>
<evidence type="ECO:0000313" key="5">
    <source>
        <dbReference type="Proteomes" id="UP000254100"/>
    </source>
</evidence>
<evidence type="ECO:0000313" key="4">
    <source>
        <dbReference type="Proteomes" id="UP000032366"/>
    </source>
</evidence>
<feature type="transmembrane region" description="Helical" evidence="1">
    <location>
        <begin position="39"/>
        <end position="57"/>
    </location>
</feature>
<dbReference type="InterPro" id="IPR008407">
    <property type="entry name" value="Brnchd-chn_aa_trnsp_AzlD"/>
</dbReference>
<dbReference type="Proteomes" id="UP000032366">
    <property type="component" value="Unassembled WGS sequence"/>
</dbReference>
<feature type="transmembrane region" description="Helical" evidence="1">
    <location>
        <begin position="6"/>
        <end position="27"/>
    </location>
</feature>
<sequence length="109" mass="12123">MTLYFLSAVILSGIVTLLVRVIPLVLISRLELSEKVIKWLSFIPITLFTALVVDGLIQQQEGVFGYTFNWIFLIALVPTILIALRTRSLTMTVIVGMVTVALLRAATLF</sequence>
<gene>
    <name evidence="3" type="ORF">NCTC13832_00013</name>
    <name evidence="2" type="ORF">TP70_04945</name>
</gene>
<protein>
    <submittedName>
        <fullName evidence="3">Branched-chain amino acid transport family protein</fullName>
    </submittedName>
    <submittedName>
        <fullName evidence="2">Membrane protein</fullName>
    </submittedName>
</protein>
<keyword evidence="1" id="KW-1133">Transmembrane helix</keyword>
<dbReference type="EMBL" id="UHDT01000001">
    <property type="protein sequence ID" value="SUM56387.1"/>
    <property type="molecule type" value="Genomic_DNA"/>
</dbReference>
<evidence type="ECO:0000256" key="1">
    <source>
        <dbReference type="SAM" id="Phobius"/>
    </source>
</evidence>
<reference evidence="2 4" key="1">
    <citation type="submission" date="2015-01" db="EMBL/GenBank/DDBJ databases">
        <authorList>
            <person name="Guo J."/>
        </authorList>
    </citation>
    <scope>NUCLEOTIDE SEQUENCE [LARGE SCALE GENOMIC DNA]</scope>
    <source>
        <strain evidence="2 4">DSM 22147</strain>
    </source>
</reference>
<accession>A0A0D6XSL4</accession>
<keyword evidence="1" id="KW-0472">Membrane</keyword>